<reference evidence="2 3" key="1">
    <citation type="submission" date="2018-05" db="EMBL/GenBank/DDBJ databases">
        <title>Genomic Encyclopedia of Archaeal and Bacterial Type Strains, Phase II (KMG-II): from individual species to whole genera.</title>
        <authorList>
            <person name="Goeker M."/>
        </authorList>
    </citation>
    <scope>NUCLEOTIDE SEQUENCE [LARGE SCALE GENOMIC DNA]</scope>
    <source>
        <strain evidence="2 3">DSM 45184</strain>
    </source>
</reference>
<keyword evidence="1" id="KW-1133">Transmembrane helix</keyword>
<evidence type="ECO:0000313" key="3">
    <source>
        <dbReference type="Proteomes" id="UP000245697"/>
    </source>
</evidence>
<accession>A0A316FWC1</accession>
<sequence>MTELSDSTVPVRGDRWRPSNPLLENVIQKYIDEARREACDTTGNIGTITGGGLVLVGFGIIVAIGTGNPLAAIFAMIVLALAGLAWMGVNAPPLRLDPLQILEPMGGPGNLPAGYLVHPLAWKAGMPEYLRGVPERRLRIAVDLCRKHPGAVTDLLRMVERSERWVAEQQPGKDFSPAGRDAEIARFAKRLIEHQVRNVPVGTR</sequence>
<proteinExistence type="predicted"/>
<feature type="transmembrane region" description="Helical" evidence="1">
    <location>
        <begin position="45"/>
        <end position="64"/>
    </location>
</feature>
<organism evidence="2 3">
    <name type="scientific">Actinoplanes xinjiangensis</name>
    <dbReference type="NCBI Taxonomy" id="512350"/>
    <lineage>
        <taxon>Bacteria</taxon>
        <taxon>Bacillati</taxon>
        <taxon>Actinomycetota</taxon>
        <taxon>Actinomycetes</taxon>
        <taxon>Micromonosporales</taxon>
        <taxon>Micromonosporaceae</taxon>
        <taxon>Actinoplanes</taxon>
    </lineage>
</organism>
<evidence type="ECO:0000313" key="2">
    <source>
        <dbReference type="EMBL" id="PWK52703.1"/>
    </source>
</evidence>
<dbReference type="Proteomes" id="UP000245697">
    <property type="component" value="Unassembled WGS sequence"/>
</dbReference>
<dbReference type="EMBL" id="QGGR01000001">
    <property type="protein sequence ID" value="PWK52703.1"/>
    <property type="molecule type" value="Genomic_DNA"/>
</dbReference>
<keyword evidence="3" id="KW-1185">Reference proteome</keyword>
<protein>
    <submittedName>
        <fullName evidence="2">Uncharacterized protein</fullName>
    </submittedName>
</protein>
<name>A0A316FWC1_9ACTN</name>
<dbReference type="AlphaFoldDB" id="A0A316FWC1"/>
<evidence type="ECO:0000256" key="1">
    <source>
        <dbReference type="SAM" id="Phobius"/>
    </source>
</evidence>
<dbReference type="OrthoDB" id="3294897at2"/>
<keyword evidence="1" id="KW-0812">Transmembrane</keyword>
<feature type="transmembrane region" description="Helical" evidence="1">
    <location>
        <begin position="70"/>
        <end position="89"/>
    </location>
</feature>
<keyword evidence="1" id="KW-0472">Membrane</keyword>
<gene>
    <name evidence="2" type="ORF">BC793_101712</name>
</gene>
<dbReference type="RefSeq" id="WP_146246180.1">
    <property type="nucleotide sequence ID" value="NZ_BONA01000010.1"/>
</dbReference>
<comment type="caution">
    <text evidence="2">The sequence shown here is derived from an EMBL/GenBank/DDBJ whole genome shotgun (WGS) entry which is preliminary data.</text>
</comment>